<dbReference type="InterPro" id="IPR010359">
    <property type="entry name" value="IrrE_HExxH"/>
</dbReference>
<dbReference type="Gene3D" id="1.10.10.2910">
    <property type="match status" value="1"/>
</dbReference>
<dbReference type="InterPro" id="IPR010982">
    <property type="entry name" value="Lambda_DNA-bd_dom_sf"/>
</dbReference>
<proteinExistence type="inferred from homology"/>
<name>A0A316FVK8_9ACTN</name>
<dbReference type="EMBL" id="QGGR01000010">
    <property type="protein sequence ID" value="PWK46037.1"/>
    <property type="molecule type" value="Genomic_DNA"/>
</dbReference>
<dbReference type="Gene3D" id="1.10.260.40">
    <property type="entry name" value="lambda repressor-like DNA-binding domains"/>
    <property type="match status" value="1"/>
</dbReference>
<dbReference type="OrthoDB" id="9794834at2"/>
<dbReference type="Proteomes" id="UP000245697">
    <property type="component" value="Unassembled WGS sequence"/>
</dbReference>
<sequence>MIGRRVAEARVRAGLTQFDLARVVGLDRSALAKVETGGRRVSALELARIAEETGEAFEWFVTDPPPAIVSYRIGVGAPATSSIDRLIEQVARDVELVQSLGVLDVIEFEPFDQPADVAQAESLAATARTTLGLDPAGPITDLVTPLADFGLFAFAHNLGVDAPDSATTLLHRGGVSVVNSDRAVGRRRLALAHELGHYLLADEYTVDWRVGAWPDSQRTEWLIDVFARAFLLPVDSLRSRWADLRARESIRESAVRAASEFRVDMSTLAARLSELNLADQEELSLVRAVTTTRADIIEHDLLVAHDLEGTSLPRRYEKAVLALYRSERISVGRTAELLRGTVDEAALPQLPPVHESEIWKFVS</sequence>
<dbReference type="GO" id="GO:0003677">
    <property type="term" value="F:DNA binding"/>
    <property type="evidence" value="ECO:0007669"/>
    <property type="project" value="InterPro"/>
</dbReference>
<organism evidence="3 4">
    <name type="scientific">Actinoplanes xinjiangensis</name>
    <dbReference type="NCBI Taxonomy" id="512350"/>
    <lineage>
        <taxon>Bacteria</taxon>
        <taxon>Bacillati</taxon>
        <taxon>Actinomycetota</taxon>
        <taxon>Actinomycetes</taxon>
        <taxon>Micromonosporales</taxon>
        <taxon>Micromonosporaceae</taxon>
        <taxon>Actinoplanes</taxon>
    </lineage>
</organism>
<gene>
    <name evidence="3" type="ORF">BC793_11025</name>
</gene>
<accession>A0A316FVK8</accession>
<dbReference type="PANTHER" id="PTHR43236">
    <property type="entry name" value="ANTITOXIN HIGA1"/>
    <property type="match status" value="1"/>
</dbReference>
<dbReference type="Pfam" id="PF06114">
    <property type="entry name" value="Peptidase_M78"/>
    <property type="match status" value="1"/>
</dbReference>
<dbReference type="InterPro" id="IPR001387">
    <property type="entry name" value="Cro/C1-type_HTH"/>
</dbReference>
<feature type="domain" description="HTH cro/C1-type" evidence="2">
    <location>
        <begin position="6"/>
        <end position="60"/>
    </location>
</feature>
<dbReference type="SMART" id="SM00530">
    <property type="entry name" value="HTH_XRE"/>
    <property type="match status" value="1"/>
</dbReference>
<dbReference type="SUPFAM" id="SSF47413">
    <property type="entry name" value="lambda repressor-like DNA-binding domains"/>
    <property type="match status" value="1"/>
</dbReference>
<comment type="similarity">
    <text evidence="1">Belongs to the short-chain fatty acyl-CoA assimilation regulator (ScfR) family.</text>
</comment>
<evidence type="ECO:0000313" key="3">
    <source>
        <dbReference type="EMBL" id="PWK46037.1"/>
    </source>
</evidence>
<dbReference type="PROSITE" id="PS50943">
    <property type="entry name" value="HTH_CROC1"/>
    <property type="match status" value="1"/>
</dbReference>
<dbReference type="InterPro" id="IPR052345">
    <property type="entry name" value="Rad_response_metalloprotease"/>
</dbReference>
<dbReference type="CDD" id="cd00093">
    <property type="entry name" value="HTH_XRE"/>
    <property type="match status" value="1"/>
</dbReference>
<evidence type="ECO:0000313" key="4">
    <source>
        <dbReference type="Proteomes" id="UP000245697"/>
    </source>
</evidence>
<protein>
    <submittedName>
        <fullName evidence="3">Zn-dependent peptidase ImmA (M78 family)</fullName>
    </submittedName>
</protein>
<evidence type="ECO:0000256" key="1">
    <source>
        <dbReference type="ARBA" id="ARBA00007227"/>
    </source>
</evidence>
<dbReference type="PANTHER" id="PTHR43236:SF1">
    <property type="entry name" value="BLL7220 PROTEIN"/>
    <property type="match status" value="1"/>
</dbReference>
<dbReference type="Pfam" id="PF01381">
    <property type="entry name" value="HTH_3"/>
    <property type="match status" value="1"/>
</dbReference>
<comment type="caution">
    <text evidence="3">The sequence shown here is derived from an EMBL/GenBank/DDBJ whole genome shotgun (WGS) entry which is preliminary data.</text>
</comment>
<reference evidence="3 4" key="1">
    <citation type="submission" date="2018-05" db="EMBL/GenBank/DDBJ databases">
        <title>Genomic Encyclopedia of Archaeal and Bacterial Type Strains, Phase II (KMG-II): from individual species to whole genera.</title>
        <authorList>
            <person name="Goeker M."/>
        </authorList>
    </citation>
    <scope>NUCLEOTIDE SEQUENCE [LARGE SCALE GENOMIC DNA]</scope>
    <source>
        <strain evidence="3 4">DSM 45184</strain>
    </source>
</reference>
<dbReference type="AlphaFoldDB" id="A0A316FVK8"/>
<keyword evidence="4" id="KW-1185">Reference proteome</keyword>
<evidence type="ECO:0000259" key="2">
    <source>
        <dbReference type="PROSITE" id="PS50943"/>
    </source>
</evidence>